<evidence type="ECO:0000313" key="1">
    <source>
        <dbReference type="EMBL" id="GLR84969.1"/>
    </source>
</evidence>
<dbReference type="Proteomes" id="UP001156905">
    <property type="component" value="Unassembled WGS sequence"/>
</dbReference>
<reference evidence="2" key="1">
    <citation type="journal article" date="2019" name="Int. J. Syst. Evol. Microbiol.">
        <title>The Global Catalogue of Microorganisms (GCM) 10K type strain sequencing project: providing services to taxonomists for standard genome sequencing and annotation.</title>
        <authorList>
            <consortium name="The Broad Institute Genomics Platform"/>
            <consortium name="The Broad Institute Genome Sequencing Center for Infectious Disease"/>
            <person name="Wu L."/>
            <person name="Ma J."/>
        </authorList>
    </citation>
    <scope>NUCLEOTIDE SEQUENCE [LARGE SCALE GENOMIC DNA]</scope>
    <source>
        <strain evidence="2">NBRC 102520</strain>
    </source>
</reference>
<sequence>MRMVPPLRGVWASAEAASASPKPATIATILNIMVPPTMQAYPGQRVDHSQPVERKLLFSS</sequence>
<accession>A0ABQ6ARU3</accession>
<organism evidence="1 2">
    <name type="scientific">Bradyrhizobium iriomotense</name>
    <dbReference type="NCBI Taxonomy" id="441950"/>
    <lineage>
        <taxon>Bacteria</taxon>
        <taxon>Pseudomonadati</taxon>
        <taxon>Pseudomonadota</taxon>
        <taxon>Alphaproteobacteria</taxon>
        <taxon>Hyphomicrobiales</taxon>
        <taxon>Nitrobacteraceae</taxon>
        <taxon>Bradyrhizobium</taxon>
    </lineage>
</organism>
<protein>
    <submittedName>
        <fullName evidence="1">Uncharacterized protein</fullName>
    </submittedName>
</protein>
<evidence type="ECO:0000313" key="2">
    <source>
        <dbReference type="Proteomes" id="UP001156905"/>
    </source>
</evidence>
<keyword evidence="2" id="KW-1185">Reference proteome</keyword>
<name>A0ABQ6ARU3_9BRAD</name>
<gene>
    <name evidence="1" type="ORF">GCM10007857_16790</name>
</gene>
<dbReference type="EMBL" id="BSOW01000004">
    <property type="protein sequence ID" value="GLR84969.1"/>
    <property type="molecule type" value="Genomic_DNA"/>
</dbReference>
<comment type="caution">
    <text evidence="1">The sequence shown here is derived from an EMBL/GenBank/DDBJ whole genome shotgun (WGS) entry which is preliminary data.</text>
</comment>
<proteinExistence type="predicted"/>